<feature type="transmembrane region" description="Helical" evidence="6">
    <location>
        <begin position="12"/>
        <end position="31"/>
    </location>
</feature>
<evidence type="ECO:0000313" key="9">
    <source>
        <dbReference type="RefSeq" id="XP_022254664.1"/>
    </source>
</evidence>
<dbReference type="InterPro" id="IPR029673">
    <property type="entry name" value="TMEM179"/>
</dbReference>
<keyword evidence="3 6" id="KW-1133">Transmembrane helix</keyword>
<dbReference type="PANTHER" id="PTHR31872">
    <property type="entry name" value="TRANSMEMBRANE PROTEIN 179"/>
    <property type="match status" value="1"/>
</dbReference>
<gene>
    <name evidence="8 9" type="primary">LOC106470344</name>
</gene>
<evidence type="ECO:0000256" key="5">
    <source>
        <dbReference type="ARBA" id="ARBA00093776"/>
    </source>
</evidence>
<dbReference type="PANTHER" id="PTHR31872:SF4">
    <property type="entry name" value="TRANSMEMBRANE PROTEIN 179"/>
    <property type="match status" value="1"/>
</dbReference>
<evidence type="ECO:0000256" key="6">
    <source>
        <dbReference type="SAM" id="Phobius"/>
    </source>
</evidence>
<feature type="transmembrane region" description="Helical" evidence="6">
    <location>
        <begin position="64"/>
        <end position="86"/>
    </location>
</feature>
<keyword evidence="7" id="KW-1185">Reference proteome</keyword>
<keyword evidence="4 6" id="KW-0472">Membrane</keyword>
<evidence type="ECO:0000313" key="8">
    <source>
        <dbReference type="RefSeq" id="XP_013786348.1"/>
    </source>
</evidence>
<dbReference type="Proteomes" id="UP000694941">
    <property type="component" value="Unplaced"/>
</dbReference>
<evidence type="ECO:0000256" key="4">
    <source>
        <dbReference type="ARBA" id="ARBA00023136"/>
    </source>
</evidence>
<dbReference type="InterPro" id="IPR059010">
    <property type="entry name" value="TMEM179-179B"/>
</dbReference>
<organism evidence="7 9">
    <name type="scientific">Limulus polyphemus</name>
    <name type="common">Atlantic horseshoe crab</name>
    <dbReference type="NCBI Taxonomy" id="6850"/>
    <lineage>
        <taxon>Eukaryota</taxon>
        <taxon>Metazoa</taxon>
        <taxon>Ecdysozoa</taxon>
        <taxon>Arthropoda</taxon>
        <taxon>Chelicerata</taxon>
        <taxon>Merostomata</taxon>
        <taxon>Xiphosura</taxon>
        <taxon>Limulidae</taxon>
        <taxon>Limulus</taxon>
    </lineage>
</organism>
<dbReference type="GeneID" id="106470344"/>
<dbReference type="RefSeq" id="XP_022254664.1">
    <property type="nucleotide sequence ID" value="XM_022398956.1"/>
</dbReference>
<name>A0ABM1TFK8_LIMPO</name>
<comment type="similarity">
    <text evidence="5">Belongs to the TMEM179 family.</text>
</comment>
<evidence type="ECO:0000256" key="3">
    <source>
        <dbReference type="ARBA" id="ARBA00022989"/>
    </source>
</evidence>
<evidence type="ECO:0000313" key="7">
    <source>
        <dbReference type="Proteomes" id="UP000694941"/>
    </source>
</evidence>
<proteinExistence type="inferred from homology"/>
<protein>
    <submittedName>
        <fullName evidence="8 9">Transmembrane protein 179-like</fullName>
    </submittedName>
</protein>
<dbReference type="RefSeq" id="XP_013786348.1">
    <property type="nucleotide sequence ID" value="XM_013930894.2"/>
</dbReference>
<evidence type="ECO:0000256" key="1">
    <source>
        <dbReference type="ARBA" id="ARBA00004141"/>
    </source>
</evidence>
<accession>A0ABM1TFK8</accession>
<reference evidence="8 9" key="1">
    <citation type="submission" date="2025-05" db="UniProtKB">
        <authorList>
            <consortium name="RefSeq"/>
        </authorList>
    </citation>
    <scope>IDENTIFICATION</scope>
    <source>
        <tissue evidence="8 9">Muscle</tissue>
    </source>
</reference>
<comment type="subcellular location">
    <subcellularLocation>
        <location evidence="1">Membrane</location>
        <topology evidence="1">Multi-pass membrane protein</topology>
    </subcellularLocation>
</comment>
<keyword evidence="2 6" id="KW-0812">Transmembrane</keyword>
<evidence type="ECO:0000256" key="2">
    <source>
        <dbReference type="ARBA" id="ARBA00022692"/>
    </source>
</evidence>
<sequence length="224" mass="25181">MGLGNKLLLSQATGYTVTFLLSLCVVVPLSINIKNFKGHCLFYTTGYFDNDGGYLRASWASPSYCSFVLFVGIMMMVMSVIQVVRFSVFLFKGVDSSFLSAFLDTVINLLVTGFIFVASVIVTGGLHTWCNTVMQRFPSCDDAELLQIDEKDGIDTFGFYIQMGTVQFGSWSSWVCWVLLTVLSTCKLCRYHQEENIRISMARERRRLLDPSQCPSYTNPAMAF</sequence>
<feature type="transmembrane region" description="Helical" evidence="6">
    <location>
        <begin position="106"/>
        <end position="126"/>
    </location>
</feature>
<dbReference type="Pfam" id="PF26158">
    <property type="entry name" value="Claudin_TMEM179-179B"/>
    <property type="match status" value="1"/>
</dbReference>